<evidence type="ECO:0000313" key="1">
    <source>
        <dbReference type="EMBL" id="ORY22094.1"/>
    </source>
</evidence>
<dbReference type="EMBL" id="MCOG01000253">
    <property type="protein sequence ID" value="ORY22094.1"/>
    <property type="molecule type" value="Genomic_DNA"/>
</dbReference>
<gene>
    <name evidence="1" type="ORF">LY90DRAFT_134643</name>
</gene>
<keyword evidence="2" id="KW-1185">Reference proteome</keyword>
<dbReference type="OrthoDB" id="10456403at2759"/>
<comment type="caution">
    <text evidence="1">The sequence shown here is derived from an EMBL/GenBank/DDBJ whole genome shotgun (WGS) entry which is preliminary data.</text>
</comment>
<sequence>MGLSKRKSGNCKICNQLKILQGTHIDTTTIETLRMLIKDMKLDSKILPYTIEINNINDVKVLLKDANANDNIYNYMVDIYKNNIDSFNKEQSEQFIKNINSITNEHIIKYTDSRLYDDEVDNINEEDIENLLTISAEAISFHESKYDETEDLEFRELDKSDLHSKYNKDRFKKLIHILAKIANINPNTIIDAKVPKSSINNLCEKLNELDEIEDIDSIHSDLSEFKSLNDFEFYQNDDTSLNSELVHLLFNTNDNKNYESANENEEIRSSENNLKILNKKNPTKSSYERFADSLAFAILAAGKEDSTLSKELDKDGNLIPVKINVMNNGEEAQMSINEIIPSLQGLQGKELEDKFLKLYEMSMVYYLENFDTFYDENKKRLVYKTKPMDTLKNSNVLRNIIKAYNINENNEIEYFDLNLENSNTHYSSDSNLDNKFKSFILDVDSSELEKIEYEQ</sequence>
<name>A0A1Y2AI08_9FUNG</name>
<dbReference type="STRING" id="1754190.A0A1Y2AI08"/>
<protein>
    <submittedName>
        <fullName evidence="1">Uncharacterized protein</fullName>
    </submittedName>
</protein>
<proteinExistence type="predicted"/>
<organism evidence="1 2">
    <name type="scientific">Neocallimastix californiae</name>
    <dbReference type="NCBI Taxonomy" id="1754190"/>
    <lineage>
        <taxon>Eukaryota</taxon>
        <taxon>Fungi</taxon>
        <taxon>Fungi incertae sedis</taxon>
        <taxon>Chytridiomycota</taxon>
        <taxon>Chytridiomycota incertae sedis</taxon>
        <taxon>Neocallimastigomycetes</taxon>
        <taxon>Neocallimastigales</taxon>
        <taxon>Neocallimastigaceae</taxon>
        <taxon>Neocallimastix</taxon>
    </lineage>
</organism>
<evidence type="ECO:0000313" key="2">
    <source>
        <dbReference type="Proteomes" id="UP000193920"/>
    </source>
</evidence>
<dbReference type="Proteomes" id="UP000193920">
    <property type="component" value="Unassembled WGS sequence"/>
</dbReference>
<dbReference type="AlphaFoldDB" id="A0A1Y2AI08"/>
<reference evidence="1 2" key="1">
    <citation type="submission" date="2016-08" db="EMBL/GenBank/DDBJ databases">
        <title>A Parts List for Fungal Cellulosomes Revealed by Comparative Genomics.</title>
        <authorList>
            <consortium name="DOE Joint Genome Institute"/>
            <person name="Haitjema C.H."/>
            <person name="Gilmore S.P."/>
            <person name="Henske J.K."/>
            <person name="Solomon K.V."/>
            <person name="De Groot R."/>
            <person name="Kuo A."/>
            <person name="Mondo S.J."/>
            <person name="Salamov A.A."/>
            <person name="Labutti K."/>
            <person name="Zhao Z."/>
            <person name="Chiniquy J."/>
            <person name="Barry K."/>
            <person name="Brewer H.M."/>
            <person name="Purvine S.O."/>
            <person name="Wright A.T."/>
            <person name="Boxma B."/>
            <person name="Van Alen T."/>
            <person name="Hackstein J.H."/>
            <person name="Baker S.E."/>
            <person name="Grigoriev I.V."/>
            <person name="O'Malley M.A."/>
        </authorList>
    </citation>
    <scope>NUCLEOTIDE SEQUENCE [LARGE SCALE GENOMIC DNA]</scope>
    <source>
        <strain evidence="1 2">G1</strain>
    </source>
</reference>
<accession>A0A1Y2AI08</accession>